<dbReference type="Proteomes" id="UP001225316">
    <property type="component" value="Unassembled WGS sequence"/>
</dbReference>
<comment type="caution">
    <text evidence="2">The sequence shown here is derived from an EMBL/GenBank/DDBJ whole genome shotgun (WGS) entry which is preliminary data.</text>
</comment>
<dbReference type="RefSeq" id="WP_308949719.1">
    <property type="nucleotide sequence ID" value="NZ_JARXHW010000015.1"/>
</dbReference>
<keyword evidence="1" id="KW-0472">Membrane</keyword>
<keyword evidence="3" id="KW-1185">Reference proteome</keyword>
<keyword evidence="1" id="KW-0812">Transmembrane</keyword>
<evidence type="ECO:0000256" key="1">
    <source>
        <dbReference type="SAM" id="Phobius"/>
    </source>
</evidence>
<reference evidence="2 3" key="1">
    <citation type="submission" date="2023-04" db="EMBL/GenBank/DDBJ databases">
        <title>A novel bacteria isolated from coastal sediment.</title>
        <authorList>
            <person name="Liu X.-J."/>
            <person name="Du Z.-J."/>
        </authorList>
    </citation>
    <scope>NUCLEOTIDE SEQUENCE [LARGE SCALE GENOMIC DNA]</scope>
    <source>
        <strain evidence="2 3">SDUM461003</strain>
    </source>
</reference>
<evidence type="ECO:0000313" key="2">
    <source>
        <dbReference type="EMBL" id="MDQ8207546.1"/>
    </source>
</evidence>
<evidence type="ECO:0000313" key="3">
    <source>
        <dbReference type="Proteomes" id="UP001225316"/>
    </source>
</evidence>
<proteinExistence type="predicted"/>
<sequence length="189" mass="22015">MKHSSEKTLIPLPHNLTTHFDRDSFIIRRKWFSALTFFLLFFAIFWNGFMVVWMTQALKSGVWIMAAFGSIHAFVGLFMAYFCVASFINKTDVVVDPNYLTVRHYPMPWFGSKKIRVHSIKQLYSKEHISRSKNGVNISYRVYVLTDDNREQKLLTGLTELSQAHFIEHEIENVLGIQDQAVAGEYRKS</sequence>
<organism evidence="2 3">
    <name type="scientific">Thalassobacterium maritimum</name>
    <dbReference type="NCBI Taxonomy" id="3041265"/>
    <lineage>
        <taxon>Bacteria</taxon>
        <taxon>Pseudomonadati</taxon>
        <taxon>Verrucomicrobiota</taxon>
        <taxon>Opitutia</taxon>
        <taxon>Puniceicoccales</taxon>
        <taxon>Coraliomargaritaceae</taxon>
        <taxon>Thalassobacterium</taxon>
    </lineage>
</organism>
<protein>
    <recommendedName>
        <fullName evidence="4">DUF304 domain-containing protein</fullName>
    </recommendedName>
</protein>
<accession>A0ABU1ATX7</accession>
<name>A0ABU1ATX7_9BACT</name>
<keyword evidence="1" id="KW-1133">Transmembrane helix</keyword>
<gene>
    <name evidence="2" type="ORF">QEH52_08500</name>
</gene>
<feature type="transmembrane region" description="Helical" evidence="1">
    <location>
        <begin position="61"/>
        <end position="84"/>
    </location>
</feature>
<dbReference type="EMBL" id="JARXHW010000015">
    <property type="protein sequence ID" value="MDQ8207546.1"/>
    <property type="molecule type" value="Genomic_DNA"/>
</dbReference>
<evidence type="ECO:0008006" key="4">
    <source>
        <dbReference type="Google" id="ProtNLM"/>
    </source>
</evidence>
<feature type="transmembrane region" description="Helical" evidence="1">
    <location>
        <begin position="31"/>
        <end position="55"/>
    </location>
</feature>